<feature type="transmembrane region" description="Helical" evidence="1">
    <location>
        <begin position="189"/>
        <end position="208"/>
    </location>
</feature>
<keyword evidence="1" id="KW-0472">Membrane</keyword>
<accession>A0A2Z5N0B5</accession>
<evidence type="ECO:0000313" key="2">
    <source>
        <dbReference type="EMBL" id="AXF22560.1"/>
    </source>
</evidence>
<dbReference type="EMBL" id="CP024903">
    <property type="protein sequence ID" value="AXF22560.1"/>
    <property type="molecule type" value="Genomic_DNA"/>
</dbReference>
<gene>
    <name evidence="2" type="ORF">CUJ89_18705</name>
</gene>
<sequence length="269" mass="28697">MNLITHALDKWKQQSLSGKLYASGNGLVMLVAGALMLMPRTMTHTLTLFAAGPLLLFMAGFLIWVVPKLLAIGRSQVGTVPLVVVSAVLAPLCLGWARQCVGMAVQLPPQSFDVTVALLTVLLIPIAWAAVAASILILVFAVSIFAAMTSQVFRPLVGTFAMSPTGWLARTLGKIEAAEREAFNHGMGAFVSAAVIVLLFGCYASAVLDPAVVRLAAYGLDFSYANRYPGVEPGRRIRLLDNGFVAYAARQGLDVRLDVMPLPPSDKTK</sequence>
<feature type="transmembrane region" description="Helical" evidence="1">
    <location>
        <begin position="44"/>
        <end position="65"/>
    </location>
</feature>
<feature type="transmembrane region" description="Helical" evidence="1">
    <location>
        <begin position="152"/>
        <end position="169"/>
    </location>
</feature>
<keyword evidence="1" id="KW-0812">Transmembrane</keyword>
<evidence type="ECO:0000256" key="1">
    <source>
        <dbReference type="SAM" id="Phobius"/>
    </source>
</evidence>
<name>A0A2Z5N0B5_BURPY</name>
<dbReference type="AlphaFoldDB" id="A0A2Z5N0B5"/>
<evidence type="ECO:0000313" key="3">
    <source>
        <dbReference type="Proteomes" id="UP000253104"/>
    </source>
</evidence>
<dbReference type="RefSeq" id="WP_114178965.1">
    <property type="nucleotide sequence ID" value="NZ_CP024903.1"/>
</dbReference>
<feature type="transmembrane region" description="Helical" evidence="1">
    <location>
        <begin position="20"/>
        <end position="38"/>
    </location>
</feature>
<organism evidence="2 3">
    <name type="scientific">Burkholderia pyrrocinia</name>
    <name type="common">Pseudomonas pyrrocinia</name>
    <dbReference type="NCBI Taxonomy" id="60550"/>
    <lineage>
        <taxon>Bacteria</taxon>
        <taxon>Pseudomonadati</taxon>
        <taxon>Pseudomonadota</taxon>
        <taxon>Betaproteobacteria</taxon>
        <taxon>Burkholderiales</taxon>
        <taxon>Burkholderiaceae</taxon>
        <taxon>Burkholderia</taxon>
        <taxon>Burkholderia cepacia complex</taxon>
    </lineage>
</organism>
<dbReference type="Proteomes" id="UP000253104">
    <property type="component" value="Chromosome mHSR5_B"/>
</dbReference>
<protein>
    <submittedName>
        <fullName evidence="2">Uncharacterized protein</fullName>
    </submittedName>
</protein>
<feature type="transmembrane region" description="Helical" evidence="1">
    <location>
        <begin position="77"/>
        <end position="97"/>
    </location>
</feature>
<proteinExistence type="predicted"/>
<feature type="transmembrane region" description="Helical" evidence="1">
    <location>
        <begin position="117"/>
        <end position="145"/>
    </location>
</feature>
<reference evidence="2 3" key="1">
    <citation type="journal article" date="2018" name="ISME J.">
        <title>Involvement of Burkholderiaceae and sulfurous volatiles in disease-suppressive soils.</title>
        <authorList>
            <person name="Carrion V.J."/>
            <person name="Cordovez V."/>
            <person name="Tyc O."/>
            <person name="Etalo D.W."/>
            <person name="de Bruijn I."/>
            <person name="de Jager V.C."/>
            <person name="Medema M.H."/>
            <person name="Eberl L."/>
            <person name="Raaijmakers J.M."/>
        </authorList>
    </citation>
    <scope>NUCLEOTIDE SEQUENCE [LARGE SCALE GENOMIC DNA]</scope>
    <source>
        <strain evidence="3">mHSR5</strain>
    </source>
</reference>
<keyword evidence="1" id="KW-1133">Transmembrane helix</keyword>
<dbReference type="OrthoDB" id="9030841at2"/>